<name>A0ABP8KJM2_9BACT</name>
<keyword evidence="3" id="KW-0949">S-adenosyl-L-methionine</keyword>
<feature type="domain" description="O-methyltransferase C-terminal" evidence="4">
    <location>
        <begin position="175"/>
        <end position="293"/>
    </location>
</feature>
<dbReference type="PANTHER" id="PTHR43712">
    <property type="entry name" value="PUTATIVE (AFU_ORTHOLOGUE AFUA_4G14580)-RELATED"/>
    <property type="match status" value="1"/>
</dbReference>
<evidence type="ECO:0000256" key="3">
    <source>
        <dbReference type="ARBA" id="ARBA00022691"/>
    </source>
</evidence>
<dbReference type="InterPro" id="IPR029063">
    <property type="entry name" value="SAM-dependent_MTases_sf"/>
</dbReference>
<evidence type="ECO:0000259" key="4">
    <source>
        <dbReference type="Pfam" id="PF00891"/>
    </source>
</evidence>
<dbReference type="EMBL" id="BAABHB010000005">
    <property type="protein sequence ID" value="GAA4407884.1"/>
    <property type="molecule type" value="Genomic_DNA"/>
</dbReference>
<organism evidence="5 6">
    <name type="scientific">Nibrella viscosa</name>
    <dbReference type="NCBI Taxonomy" id="1084524"/>
    <lineage>
        <taxon>Bacteria</taxon>
        <taxon>Pseudomonadati</taxon>
        <taxon>Bacteroidota</taxon>
        <taxon>Cytophagia</taxon>
        <taxon>Cytophagales</taxon>
        <taxon>Spirosomataceae</taxon>
        <taxon>Nibrella</taxon>
    </lineage>
</organism>
<sequence>MQLKVSPDNPLEWLGLLMNMVPMPLLHAQIFPVISKAVLEAADAGVFDAVMQGATTLDAIAETCKLNPKATTELMGLLTALGYFTYRNEQFAPTKMTRRWMRPDDSESVHGMMVFNNRVVWPWLERMGAYLRTGEGIQYHDMLTPEQWGYYQRAMMAATGTEAKEFGRRAPVPKGATHMLDIGGAHGQHSVALCKRNPGLQSIILDLPGAVEQSTPILAQYGLGDRVRHQVGNAVTDEFGEQAYDIILMSSLAHHLTAEQNQLVAEKAARALRPKGVFIINEFIRPEIGSRPDLVGSSTDLYFGLSSTAGNWTIDEISTWQERAGLEPYKVVNYMSIPGRAMVVARK</sequence>
<dbReference type="Gene3D" id="3.40.50.150">
    <property type="entry name" value="Vaccinia Virus protein VP39"/>
    <property type="match status" value="1"/>
</dbReference>
<evidence type="ECO:0000256" key="1">
    <source>
        <dbReference type="ARBA" id="ARBA00022603"/>
    </source>
</evidence>
<dbReference type="InterPro" id="IPR001077">
    <property type="entry name" value="COMT_C"/>
</dbReference>
<dbReference type="PANTHER" id="PTHR43712:SF2">
    <property type="entry name" value="O-METHYLTRANSFERASE CICE"/>
    <property type="match status" value="1"/>
</dbReference>
<dbReference type="InterPro" id="IPR036390">
    <property type="entry name" value="WH_DNA-bd_sf"/>
</dbReference>
<dbReference type="InterPro" id="IPR016461">
    <property type="entry name" value="COMT-like"/>
</dbReference>
<accession>A0ABP8KJM2</accession>
<dbReference type="PROSITE" id="PS51683">
    <property type="entry name" value="SAM_OMT_II"/>
    <property type="match status" value="1"/>
</dbReference>
<evidence type="ECO:0000313" key="6">
    <source>
        <dbReference type="Proteomes" id="UP001500936"/>
    </source>
</evidence>
<proteinExistence type="predicted"/>
<dbReference type="Pfam" id="PF00891">
    <property type="entry name" value="Methyltransf_2"/>
    <property type="match status" value="1"/>
</dbReference>
<dbReference type="PIRSF" id="PIRSF005739">
    <property type="entry name" value="O-mtase"/>
    <property type="match status" value="1"/>
</dbReference>
<dbReference type="Proteomes" id="UP001500936">
    <property type="component" value="Unassembled WGS sequence"/>
</dbReference>
<dbReference type="Gene3D" id="1.10.10.10">
    <property type="entry name" value="Winged helix-like DNA-binding domain superfamily/Winged helix DNA-binding domain"/>
    <property type="match status" value="1"/>
</dbReference>
<keyword evidence="6" id="KW-1185">Reference proteome</keyword>
<reference evidence="6" key="1">
    <citation type="journal article" date="2019" name="Int. J. Syst. Evol. Microbiol.">
        <title>The Global Catalogue of Microorganisms (GCM) 10K type strain sequencing project: providing services to taxonomists for standard genome sequencing and annotation.</title>
        <authorList>
            <consortium name="The Broad Institute Genomics Platform"/>
            <consortium name="The Broad Institute Genome Sequencing Center for Infectious Disease"/>
            <person name="Wu L."/>
            <person name="Ma J."/>
        </authorList>
    </citation>
    <scope>NUCLEOTIDE SEQUENCE [LARGE SCALE GENOMIC DNA]</scope>
    <source>
        <strain evidence="6">JCM 17925</strain>
    </source>
</reference>
<dbReference type="RefSeq" id="WP_345268333.1">
    <property type="nucleotide sequence ID" value="NZ_BAABHB010000005.1"/>
</dbReference>
<evidence type="ECO:0000256" key="2">
    <source>
        <dbReference type="ARBA" id="ARBA00022679"/>
    </source>
</evidence>
<dbReference type="CDD" id="cd02440">
    <property type="entry name" value="AdoMet_MTases"/>
    <property type="match status" value="1"/>
</dbReference>
<keyword evidence="2" id="KW-0808">Transferase</keyword>
<protein>
    <recommendedName>
        <fullName evidence="4">O-methyltransferase C-terminal domain-containing protein</fullName>
    </recommendedName>
</protein>
<dbReference type="SUPFAM" id="SSF46785">
    <property type="entry name" value="Winged helix' DNA-binding domain"/>
    <property type="match status" value="1"/>
</dbReference>
<dbReference type="SUPFAM" id="SSF53335">
    <property type="entry name" value="S-adenosyl-L-methionine-dependent methyltransferases"/>
    <property type="match status" value="1"/>
</dbReference>
<comment type="caution">
    <text evidence="5">The sequence shown here is derived from an EMBL/GenBank/DDBJ whole genome shotgun (WGS) entry which is preliminary data.</text>
</comment>
<dbReference type="InterPro" id="IPR036388">
    <property type="entry name" value="WH-like_DNA-bd_sf"/>
</dbReference>
<keyword evidence="1" id="KW-0489">Methyltransferase</keyword>
<gene>
    <name evidence="5" type="ORF">GCM10023187_29060</name>
</gene>
<evidence type="ECO:0000313" key="5">
    <source>
        <dbReference type="EMBL" id="GAA4407884.1"/>
    </source>
</evidence>